<proteinExistence type="predicted"/>
<evidence type="ECO:0000256" key="2">
    <source>
        <dbReference type="ARBA" id="ARBA00023004"/>
    </source>
</evidence>
<dbReference type="Pfam" id="PF13640">
    <property type="entry name" value="2OG-FeII_Oxy_3"/>
    <property type="match status" value="1"/>
</dbReference>
<dbReference type="PANTHER" id="PTHR10869:SF236">
    <property type="entry name" value="PROLYL 4-HYDROXYLASE ALPHA SUBUNIT DOMAIN-CONTAINING PROTEIN"/>
    <property type="match status" value="1"/>
</dbReference>
<name>A0AAN7UTV2_9PEZI</name>
<protein>
    <recommendedName>
        <fullName evidence="4">Prolyl 4-hydroxylase alpha subunit Fe(2+) 2OG dioxygenase domain-containing protein</fullName>
    </recommendedName>
</protein>
<dbReference type="EMBL" id="JAWHQM010000057">
    <property type="protein sequence ID" value="KAK5635772.1"/>
    <property type="molecule type" value="Genomic_DNA"/>
</dbReference>
<dbReference type="GO" id="GO:0005783">
    <property type="term" value="C:endoplasmic reticulum"/>
    <property type="evidence" value="ECO:0007669"/>
    <property type="project" value="TreeGrafter"/>
</dbReference>
<dbReference type="InterPro" id="IPR045054">
    <property type="entry name" value="P4HA-like"/>
</dbReference>
<gene>
    <name evidence="5" type="ORF">RRF57_011484</name>
</gene>
<reference evidence="5 6" key="1">
    <citation type="submission" date="2023-10" db="EMBL/GenBank/DDBJ databases">
        <title>Draft genome sequence of Xylaria bambusicola isolate GMP-LS, the root and basal stem rot pathogen of sugarcane in Indonesia.</title>
        <authorList>
            <person name="Selvaraj P."/>
            <person name="Muralishankar V."/>
            <person name="Muruganantham S."/>
            <person name="Sp S."/>
            <person name="Haryani S."/>
            <person name="Lau K.J.X."/>
            <person name="Naqvi N.I."/>
        </authorList>
    </citation>
    <scope>NUCLEOTIDE SEQUENCE [LARGE SCALE GENOMIC DNA]</scope>
    <source>
        <strain evidence="5">GMP-LS</strain>
    </source>
</reference>
<dbReference type="AlphaFoldDB" id="A0AAN7UTV2"/>
<keyword evidence="1" id="KW-0479">Metal-binding</keyword>
<comment type="caution">
    <text evidence="5">The sequence shown here is derived from an EMBL/GenBank/DDBJ whole genome shotgun (WGS) entry which is preliminary data.</text>
</comment>
<dbReference type="Proteomes" id="UP001305414">
    <property type="component" value="Unassembled WGS sequence"/>
</dbReference>
<dbReference type="GO" id="GO:0004656">
    <property type="term" value="F:procollagen-proline 4-dioxygenase activity"/>
    <property type="evidence" value="ECO:0007669"/>
    <property type="project" value="TreeGrafter"/>
</dbReference>
<dbReference type="InterPro" id="IPR044862">
    <property type="entry name" value="Pro_4_hyd_alph_FE2OG_OXY"/>
</dbReference>
<evidence type="ECO:0000313" key="5">
    <source>
        <dbReference type="EMBL" id="KAK5635772.1"/>
    </source>
</evidence>
<sequence>MGNKNKAVGRQSLSRNKRSDTTSRHADTDAAVASISWPPFKPKLPVTQLILDAPIPTFQDQIVLLRYFWPKSLCRDYLAFLTSLPLTTTPGRPKRGEAVRVNDRFQIQDAQFAQRLWLQTGLRDVILEESAKHLWGGEVVGLNPNVRVYRYSKSQFFDCHYDDSNMVDVPSDDGSQNIRAKTTWTALLYLTSAADGVSGGETVFYPNDRKLEQEALVVAPETGMLLLHKHGDNCLLKFGSVSTRAAKSYPAISGLSEPTYVSAGEGKYKAQNYAVFMRFVNGLVTVLWHECDYLLQSKADYPGSLRW</sequence>
<feature type="domain" description="Prolyl 4-hydroxylase alpha subunit Fe(2+) 2OG dioxygenase" evidence="4">
    <location>
        <begin position="147"/>
        <end position="228"/>
    </location>
</feature>
<keyword evidence="2" id="KW-0408">Iron</keyword>
<evidence type="ECO:0000256" key="1">
    <source>
        <dbReference type="ARBA" id="ARBA00022723"/>
    </source>
</evidence>
<feature type="compositionally biased region" description="Basic and acidic residues" evidence="3">
    <location>
        <begin position="17"/>
        <end position="28"/>
    </location>
</feature>
<dbReference type="Gene3D" id="2.60.120.620">
    <property type="entry name" value="q2cbj1_9rhob like domain"/>
    <property type="match status" value="1"/>
</dbReference>
<accession>A0AAN7UTV2</accession>
<evidence type="ECO:0000313" key="6">
    <source>
        <dbReference type="Proteomes" id="UP001305414"/>
    </source>
</evidence>
<feature type="region of interest" description="Disordered" evidence="3">
    <location>
        <begin position="1"/>
        <end position="28"/>
    </location>
</feature>
<dbReference type="GO" id="GO:0046872">
    <property type="term" value="F:metal ion binding"/>
    <property type="evidence" value="ECO:0007669"/>
    <property type="project" value="UniProtKB-KW"/>
</dbReference>
<evidence type="ECO:0000256" key="3">
    <source>
        <dbReference type="SAM" id="MobiDB-lite"/>
    </source>
</evidence>
<organism evidence="5 6">
    <name type="scientific">Xylaria bambusicola</name>
    <dbReference type="NCBI Taxonomy" id="326684"/>
    <lineage>
        <taxon>Eukaryota</taxon>
        <taxon>Fungi</taxon>
        <taxon>Dikarya</taxon>
        <taxon>Ascomycota</taxon>
        <taxon>Pezizomycotina</taxon>
        <taxon>Sordariomycetes</taxon>
        <taxon>Xylariomycetidae</taxon>
        <taxon>Xylariales</taxon>
        <taxon>Xylariaceae</taxon>
        <taxon>Xylaria</taxon>
    </lineage>
</organism>
<dbReference type="PANTHER" id="PTHR10869">
    <property type="entry name" value="PROLYL 4-HYDROXYLASE ALPHA SUBUNIT"/>
    <property type="match status" value="1"/>
</dbReference>
<evidence type="ECO:0000259" key="4">
    <source>
        <dbReference type="Pfam" id="PF13640"/>
    </source>
</evidence>
<keyword evidence="6" id="KW-1185">Reference proteome</keyword>